<dbReference type="Proteomes" id="UP001596047">
    <property type="component" value="Unassembled WGS sequence"/>
</dbReference>
<proteinExistence type="predicted"/>
<sequence>MKMKWVGVWCSVALFSILALSGCGGTTNDNNSQGASGKPGDKVTLRFSWWGSDDRHKATLAALDKYMELNPNIKVEAEYGGFDGYEQKLKTQLAGGTAPDLIQVDQPWLFDISQQGDVFVDLNTLKDTVDLTQFDNKFLADYSTVNNKLLGLPTGIIGMVFYYNKDLFTKYGIPEDTKWDWDNLLVYGKKVHDQSNGKDVLMNIDPNLATELVRYYVMQKTGNQFVKDDYTLGFDKTVAVEAMNYIKKYLDAGVIQPFEESTAFSNKIEQNPKWFKGEIGFTMNFTSNIPVMKKDITFATDVTASVIAKDAKRTAVDTRPAQIFAINKNSKNVKESAKLMNWLLNDKDAATILGDVRGTPASNSSLKVLTDAGKIEPSIAKGTEIALKTSGGPLNGISSNAELGKIRLDNIQKLAYKKATPEQAADELIKNMNAKLKELKSSQ</sequence>
<dbReference type="SUPFAM" id="SSF53850">
    <property type="entry name" value="Periplasmic binding protein-like II"/>
    <property type="match status" value="1"/>
</dbReference>
<evidence type="ECO:0000313" key="2">
    <source>
        <dbReference type="EMBL" id="MFC5650387.1"/>
    </source>
</evidence>
<evidence type="ECO:0000313" key="3">
    <source>
        <dbReference type="Proteomes" id="UP001596047"/>
    </source>
</evidence>
<name>A0ABW0VZE9_9BACL</name>
<dbReference type="InterPro" id="IPR006059">
    <property type="entry name" value="SBP"/>
</dbReference>
<feature type="signal peptide" evidence="1">
    <location>
        <begin position="1"/>
        <end position="21"/>
    </location>
</feature>
<protein>
    <submittedName>
        <fullName evidence="2">ABC transporter substrate-binding protein</fullName>
    </submittedName>
</protein>
<gene>
    <name evidence="2" type="ORF">ACFPYJ_14870</name>
</gene>
<accession>A0ABW0VZE9</accession>
<keyword evidence="3" id="KW-1185">Reference proteome</keyword>
<dbReference type="RefSeq" id="WP_379188940.1">
    <property type="nucleotide sequence ID" value="NZ_JBHSOW010000049.1"/>
</dbReference>
<dbReference type="Pfam" id="PF01547">
    <property type="entry name" value="SBP_bac_1"/>
    <property type="match status" value="1"/>
</dbReference>
<comment type="caution">
    <text evidence="2">The sequence shown here is derived from an EMBL/GenBank/DDBJ whole genome shotgun (WGS) entry which is preliminary data.</text>
</comment>
<evidence type="ECO:0000256" key="1">
    <source>
        <dbReference type="SAM" id="SignalP"/>
    </source>
</evidence>
<organism evidence="2 3">
    <name type="scientific">Paenibacillus solisilvae</name>
    <dbReference type="NCBI Taxonomy" id="2486751"/>
    <lineage>
        <taxon>Bacteria</taxon>
        <taxon>Bacillati</taxon>
        <taxon>Bacillota</taxon>
        <taxon>Bacilli</taxon>
        <taxon>Bacillales</taxon>
        <taxon>Paenibacillaceae</taxon>
        <taxon>Paenibacillus</taxon>
    </lineage>
</organism>
<reference evidence="3" key="1">
    <citation type="journal article" date="2019" name="Int. J. Syst. Evol. Microbiol.">
        <title>The Global Catalogue of Microorganisms (GCM) 10K type strain sequencing project: providing services to taxonomists for standard genome sequencing and annotation.</title>
        <authorList>
            <consortium name="The Broad Institute Genomics Platform"/>
            <consortium name="The Broad Institute Genome Sequencing Center for Infectious Disease"/>
            <person name="Wu L."/>
            <person name="Ma J."/>
        </authorList>
    </citation>
    <scope>NUCLEOTIDE SEQUENCE [LARGE SCALE GENOMIC DNA]</scope>
    <source>
        <strain evidence="3">CGMCC 1.3240</strain>
    </source>
</reference>
<dbReference type="PROSITE" id="PS51257">
    <property type="entry name" value="PROKAR_LIPOPROTEIN"/>
    <property type="match status" value="1"/>
</dbReference>
<dbReference type="InterPro" id="IPR050490">
    <property type="entry name" value="Bact_solute-bd_prot1"/>
</dbReference>
<feature type="chain" id="PRO_5046557256" evidence="1">
    <location>
        <begin position="22"/>
        <end position="443"/>
    </location>
</feature>
<dbReference type="PANTHER" id="PTHR43649">
    <property type="entry name" value="ARABINOSE-BINDING PROTEIN-RELATED"/>
    <property type="match status" value="1"/>
</dbReference>
<dbReference type="EMBL" id="JBHSOW010000049">
    <property type="protein sequence ID" value="MFC5650387.1"/>
    <property type="molecule type" value="Genomic_DNA"/>
</dbReference>
<dbReference type="Gene3D" id="3.40.190.10">
    <property type="entry name" value="Periplasmic binding protein-like II"/>
    <property type="match status" value="2"/>
</dbReference>
<keyword evidence="1" id="KW-0732">Signal</keyword>
<dbReference type="PANTHER" id="PTHR43649:SF11">
    <property type="entry name" value="ABC TRANSPORTER SUBSTRATE-BINDING PROTEIN YESO-RELATED"/>
    <property type="match status" value="1"/>
</dbReference>